<evidence type="ECO:0000313" key="2">
    <source>
        <dbReference type="Proteomes" id="UP000069940"/>
    </source>
</evidence>
<sequence>MRLLRSDGDDDATIRGTTKKLLTVRSTAATSPLLHSTDDVDFAPTVRFISRVDFSLDPDAVHRRSTSIATRNPFSCGSDPCKFLPIRFSLQPFHPSPAAMTLLSISPWKLALVVFLLAASCTQANISSGSSKSSKSSQKPLIRHTRALGFFQKIAEVGRLIYQQYNDTTWTLQGIYDVARNEFTDTFTTTTQNPLLPTTTPDPSTSTTEKYRISRAELGRILNRNYRGLQKLFRLEWNEAWNQTRYNVAFYKQELNNAIKSRPNATTTTVKP</sequence>
<accession>A0ABM1YT75</accession>
<evidence type="ECO:0008006" key="3">
    <source>
        <dbReference type="Google" id="ProtNLM"/>
    </source>
</evidence>
<dbReference type="Proteomes" id="UP000069940">
    <property type="component" value="Unassembled WGS sequence"/>
</dbReference>
<dbReference type="EnsemblMetazoa" id="AALFPA23_011930.R17007">
    <property type="protein sequence ID" value="AALFPA23_011930.P17007"/>
    <property type="gene ID" value="AALFPA23_011930"/>
</dbReference>
<organism evidence="1 2">
    <name type="scientific">Aedes albopictus</name>
    <name type="common">Asian tiger mosquito</name>
    <name type="synonym">Stegomyia albopicta</name>
    <dbReference type="NCBI Taxonomy" id="7160"/>
    <lineage>
        <taxon>Eukaryota</taxon>
        <taxon>Metazoa</taxon>
        <taxon>Ecdysozoa</taxon>
        <taxon>Arthropoda</taxon>
        <taxon>Hexapoda</taxon>
        <taxon>Insecta</taxon>
        <taxon>Pterygota</taxon>
        <taxon>Neoptera</taxon>
        <taxon>Endopterygota</taxon>
        <taxon>Diptera</taxon>
        <taxon>Nematocera</taxon>
        <taxon>Culicoidea</taxon>
        <taxon>Culicidae</taxon>
        <taxon>Culicinae</taxon>
        <taxon>Aedini</taxon>
        <taxon>Aedes</taxon>
        <taxon>Stegomyia</taxon>
    </lineage>
</organism>
<keyword evidence="2" id="KW-1185">Reference proteome</keyword>
<dbReference type="GeneID" id="109402089"/>
<evidence type="ECO:0000313" key="1">
    <source>
        <dbReference type="EnsemblMetazoa" id="AALFPA23_011930.P17007"/>
    </source>
</evidence>
<reference evidence="2" key="1">
    <citation type="journal article" date="2015" name="Proc. Natl. Acad. Sci. U.S.A.">
        <title>Genome sequence of the Asian Tiger mosquito, Aedes albopictus, reveals insights into its biology, genetics, and evolution.</title>
        <authorList>
            <person name="Chen X.G."/>
            <person name="Jiang X."/>
            <person name="Gu J."/>
            <person name="Xu M."/>
            <person name="Wu Y."/>
            <person name="Deng Y."/>
            <person name="Zhang C."/>
            <person name="Bonizzoni M."/>
            <person name="Dermauw W."/>
            <person name="Vontas J."/>
            <person name="Armbruster P."/>
            <person name="Huang X."/>
            <person name="Yang Y."/>
            <person name="Zhang H."/>
            <person name="He W."/>
            <person name="Peng H."/>
            <person name="Liu Y."/>
            <person name="Wu K."/>
            <person name="Chen J."/>
            <person name="Lirakis M."/>
            <person name="Topalis P."/>
            <person name="Van Leeuwen T."/>
            <person name="Hall A.B."/>
            <person name="Jiang X."/>
            <person name="Thorpe C."/>
            <person name="Mueller R.L."/>
            <person name="Sun C."/>
            <person name="Waterhouse R.M."/>
            <person name="Yan G."/>
            <person name="Tu Z.J."/>
            <person name="Fang X."/>
            <person name="James A.A."/>
        </authorList>
    </citation>
    <scope>NUCLEOTIDE SEQUENCE [LARGE SCALE GENOMIC DNA]</scope>
    <source>
        <strain evidence="2">Foshan</strain>
    </source>
</reference>
<proteinExistence type="predicted"/>
<reference evidence="1" key="2">
    <citation type="submission" date="2025-05" db="UniProtKB">
        <authorList>
            <consortium name="EnsemblMetazoa"/>
        </authorList>
    </citation>
    <scope>IDENTIFICATION</scope>
    <source>
        <strain evidence="1">Foshan</strain>
    </source>
</reference>
<dbReference type="RefSeq" id="XP_062701024.1">
    <property type="nucleotide sequence ID" value="XM_062845040.1"/>
</dbReference>
<name>A0ABM1YT75_AEDAL</name>
<protein>
    <recommendedName>
        <fullName evidence="3">Secreted protein</fullName>
    </recommendedName>
</protein>